<evidence type="ECO:0008006" key="5">
    <source>
        <dbReference type="Google" id="ProtNLM"/>
    </source>
</evidence>
<feature type="compositionally biased region" description="Low complexity" evidence="1">
    <location>
        <begin position="97"/>
        <end position="107"/>
    </location>
</feature>
<feature type="region of interest" description="Disordered" evidence="1">
    <location>
        <begin position="42"/>
        <end position="62"/>
    </location>
</feature>
<sequence length="129" mass="12917">MSGACVTGWGCWAWRGRRGGARCGGALCTLLTLAETADDIDGNVSSTLLPPDEGSASPPLGTASAILEPRGSPWTWCSAACGLRTSHTLKPSGGCGSCRRGGTSPREGLGGRLGGTAGTAPRVWTPTSG</sequence>
<keyword evidence="2" id="KW-0732">Signal</keyword>
<name>A0A5B7GVS2_PORTR</name>
<gene>
    <name evidence="3" type="ORF">E2C01_058201</name>
</gene>
<dbReference type="EMBL" id="VSRR010021628">
    <property type="protein sequence ID" value="MPC64090.1"/>
    <property type="molecule type" value="Genomic_DNA"/>
</dbReference>
<feature type="region of interest" description="Disordered" evidence="1">
    <location>
        <begin position="90"/>
        <end position="129"/>
    </location>
</feature>
<accession>A0A5B7GVS2</accession>
<keyword evidence="4" id="KW-1185">Reference proteome</keyword>
<dbReference type="Proteomes" id="UP000324222">
    <property type="component" value="Unassembled WGS sequence"/>
</dbReference>
<protein>
    <recommendedName>
        <fullName evidence="5">Secreted protein</fullName>
    </recommendedName>
</protein>
<proteinExistence type="predicted"/>
<feature type="signal peptide" evidence="2">
    <location>
        <begin position="1"/>
        <end position="36"/>
    </location>
</feature>
<reference evidence="3 4" key="1">
    <citation type="submission" date="2019-05" db="EMBL/GenBank/DDBJ databases">
        <title>Another draft genome of Portunus trituberculatus and its Hox gene families provides insights of decapod evolution.</title>
        <authorList>
            <person name="Jeong J.-H."/>
            <person name="Song I."/>
            <person name="Kim S."/>
            <person name="Choi T."/>
            <person name="Kim D."/>
            <person name="Ryu S."/>
            <person name="Kim W."/>
        </authorList>
    </citation>
    <scope>NUCLEOTIDE SEQUENCE [LARGE SCALE GENOMIC DNA]</scope>
    <source>
        <tissue evidence="3">Muscle</tissue>
    </source>
</reference>
<dbReference type="AlphaFoldDB" id="A0A5B7GVS2"/>
<evidence type="ECO:0000256" key="1">
    <source>
        <dbReference type="SAM" id="MobiDB-lite"/>
    </source>
</evidence>
<feature type="chain" id="PRO_5022712463" description="Secreted protein" evidence="2">
    <location>
        <begin position="37"/>
        <end position="129"/>
    </location>
</feature>
<evidence type="ECO:0000313" key="3">
    <source>
        <dbReference type="EMBL" id="MPC64090.1"/>
    </source>
</evidence>
<evidence type="ECO:0000256" key="2">
    <source>
        <dbReference type="SAM" id="SignalP"/>
    </source>
</evidence>
<feature type="compositionally biased region" description="Gly residues" evidence="1">
    <location>
        <begin position="108"/>
        <end position="117"/>
    </location>
</feature>
<organism evidence="3 4">
    <name type="scientific">Portunus trituberculatus</name>
    <name type="common">Swimming crab</name>
    <name type="synonym">Neptunus trituberculatus</name>
    <dbReference type="NCBI Taxonomy" id="210409"/>
    <lineage>
        <taxon>Eukaryota</taxon>
        <taxon>Metazoa</taxon>
        <taxon>Ecdysozoa</taxon>
        <taxon>Arthropoda</taxon>
        <taxon>Crustacea</taxon>
        <taxon>Multicrustacea</taxon>
        <taxon>Malacostraca</taxon>
        <taxon>Eumalacostraca</taxon>
        <taxon>Eucarida</taxon>
        <taxon>Decapoda</taxon>
        <taxon>Pleocyemata</taxon>
        <taxon>Brachyura</taxon>
        <taxon>Eubrachyura</taxon>
        <taxon>Portunoidea</taxon>
        <taxon>Portunidae</taxon>
        <taxon>Portuninae</taxon>
        <taxon>Portunus</taxon>
    </lineage>
</organism>
<comment type="caution">
    <text evidence="3">The sequence shown here is derived from an EMBL/GenBank/DDBJ whole genome shotgun (WGS) entry which is preliminary data.</text>
</comment>
<evidence type="ECO:0000313" key="4">
    <source>
        <dbReference type="Proteomes" id="UP000324222"/>
    </source>
</evidence>